<name>A0A9P4TN09_9PLEO</name>
<dbReference type="OrthoDB" id="509124at2759"/>
<keyword evidence="2" id="KW-1185">Reference proteome</keyword>
<proteinExistence type="predicted"/>
<dbReference type="PANTHER" id="PTHR36166">
    <property type="entry name" value="CHROMOSOME 9, WHOLE GENOME SHOTGUN SEQUENCE"/>
    <property type="match status" value="1"/>
</dbReference>
<protein>
    <recommendedName>
        <fullName evidence="3">SRPBCC domain-containing protein</fullName>
    </recommendedName>
</protein>
<dbReference type="Pfam" id="PF10604">
    <property type="entry name" value="Polyketide_cyc2"/>
    <property type="match status" value="1"/>
</dbReference>
<dbReference type="EMBL" id="ML986583">
    <property type="protein sequence ID" value="KAF2269166.1"/>
    <property type="molecule type" value="Genomic_DNA"/>
</dbReference>
<dbReference type="CDD" id="cd07822">
    <property type="entry name" value="SRPBCC_4"/>
    <property type="match status" value="1"/>
</dbReference>
<evidence type="ECO:0000313" key="2">
    <source>
        <dbReference type="Proteomes" id="UP000800093"/>
    </source>
</evidence>
<reference evidence="2" key="1">
    <citation type="journal article" date="2020" name="Stud. Mycol.">
        <title>101 Dothideomycetes genomes: A test case for predicting lifestyles and emergence of pathogens.</title>
        <authorList>
            <person name="Haridas S."/>
            <person name="Albert R."/>
            <person name="Binder M."/>
            <person name="Bloem J."/>
            <person name="LaButti K."/>
            <person name="Salamov A."/>
            <person name="Andreopoulos B."/>
            <person name="Baker S."/>
            <person name="Barry K."/>
            <person name="Bills G."/>
            <person name="Bluhm B."/>
            <person name="Cannon C."/>
            <person name="Castanera R."/>
            <person name="Culley D."/>
            <person name="Daum C."/>
            <person name="Ezra D."/>
            <person name="Gonzalez J."/>
            <person name="Henrissat B."/>
            <person name="Kuo A."/>
            <person name="Liang C."/>
            <person name="Lipzen A."/>
            <person name="Lutzoni F."/>
            <person name="Magnuson J."/>
            <person name="Mondo S."/>
            <person name="Nolan M."/>
            <person name="Ohm R."/>
            <person name="Pangilinan J."/>
            <person name="Park H.-J."/>
            <person name="Ramirez L."/>
            <person name="Alfaro M."/>
            <person name="Sun H."/>
            <person name="Tritt A."/>
            <person name="Yoshinaga Y."/>
            <person name="Zwiers L.-H."/>
            <person name="Turgeon B."/>
            <person name="Goodwin S."/>
            <person name="Spatafora J."/>
            <person name="Crous P."/>
            <person name="Grigoriev I."/>
        </authorList>
    </citation>
    <scope>NUCLEOTIDE SEQUENCE [LARGE SCALE GENOMIC DNA]</scope>
    <source>
        <strain evidence="2">CBS 304.66</strain>
    </source>
</reference>
<sequence>MPIVSTSIEIAASPAIVRSVFLDFKRYKEWHQGFFFSTLDASKQPTDLQPGDKIKVDMGGTGFRPVIVENSPSAFQWHGSLYGIFDGTHQFYFQPSEKTSGGTTLVQKEDFSGLLSFLVGPGWSFAKKTEGNFARLNKDLKAESEKVAK</sequence>
<dbReference type="InterPro" id="IPR023393">
    <property type="entry name" value="START-like_dom_sf"/>
</dbReference>
<dbReference type="Proteomes" id="UP000800093">
    <property type="component" value="Unassembled WGS sequence"/>
</dbReference>
<organism evidence="1 2">
    <name type="scientific">Lojkania enalia</name>
    <dbReference type="NCBI Taxonomy" id="147567"/>
    <lineage>
        <taxon>Eukaryota</taxon>
        <taxon>Fungi</taxon>
        <taxon>Dikarya</taxon>
        <taxon>Ascomycota</taxon>
        <taxon>Pezizomycotina</taxon>
        <taxon>Dothideomycetes</taxon>
        <taxon>Pleosporomycetidae</taxon>
        <taxon>Pleosporales</taxon>
        <taxon>Pleosporales incertae sedis</taxon>
        <taxon>Lojkania</taxon>
    </lineage>
</organism>
<dbReference type="SUPFAM" id="SSF55961">
    <property type="entry name" value="Bet v1-like"/>
    <property type="match status" value="1"/>
</dbReference>
<dbReference type="Gene3D" id="3.30.530.20">
    <property type="match status" value="1"/>
</dbReference>
<dbReference type="InterPro" id="IPR019587">
    <property type="entry name" value="Polyketide_cyclase/dehydratase"/>
</dbReference>
<accession>A0A9P4TN09</accession>
<gene>
    <name evidence="1" type="ORF">CC78DRAFT_453870</name>
</gene>
<evidence type="ECO:0008006" key="3">
    <source>
        <dbReference type="Google" id="ProtNLM"/>
    </source>
</evidence>
<dbReference type="PANTHER" id="PTHR36166:SF1">
    <property type="entry name" value="SRPBCC DOMAIN-CONTAINING PROTEIN"/>
    <property type="match status" value="1"/>
</dbReference>
<comment type="caution">
    <text evidence="1">The sequence shown here is derived from an EMBL/GenBank/DDBJ whole genome shotgun (WGS) entry which is preliminary data.</text>
</comment>
<evidence type="ECO:0000313" key="1">
    <source>
        <dbReference type="EMBL" id="KAF2269166.1"/>
    </source>
</evidence>
<dbReference type="AlphaFoldDB" id="A0A9P4TN09"/>